<sequence>MSTNIGPFIALLFVHPQPFTHINGRLHHHFYDSQCQYRILIPVGSFMNSIVVNHITSVFPGKVTFPECGYAFHKRINFFRKSGVPRVVKLHGQIHCGIGGIAFLSPEHPFIFYRFTLDPIFEIFFHKR</sequence>
<dbReference type="AlphaFoldDB" id="A0A645DZX4"/>
<dbReference type="EMBL" id="VSSQ01041430">
    <property type="protein sequence ID" value="MPM94851.1"/>
    <property type="molecule type" value="Genomic_DNA"/>
</dbReference>
<reference evidence="1" key="1">
    <citation type="submission" date="2019-08" db="EMBL/GenBank/DDBJ databases">
        <authorList>
            <person name="Kucharzyk K."/>
            <person name="Murdoch R.W."/>
            <person name="Higgins S."/>
            <person name="Loffler F."/>
        </authorList>
    </citation>
    <scope>NUCLEOTIDE SEQUENCE</scope>
</reference>
<protein>
    <submittedName>
        <fullName evidence="1">Uncharacterized protein</fullName>
    </submittedName>
</protein>
<name>A0A645DZX4_9ZZZZ</name>
<proteinExistence type="predicted"/>
<accession>A0A645DZX4</accession>
<comment type="caution">
    <text evidence="1">The sequence shown here is derived from an EMBL/GenBank/DDBJ whole genome shotgun (WGS) entry which is preliminary data.</text>
</comment>
<organism evidence="1">
    <name type="scientific">bioreactor metagenome</name>
    <dbReference type="NCBI Taxonomy" id="1076179"/>
    <lineage>
        <taxon>unclassified sequences</taxon>
        <taxon>metagenomes</taxon>
        <taxon>ecological metagenomes</taxon>
    </lineage>
</organism>
<gene>
    <name evidence="1" type="ORF">SDC9_142000</name>
</gene>
<evidence type="ECO:0000313" key="1">
    <source>
        <dbReference type="EMBL" id="MPM94851.1"/>
    </source>
</evidence>